<dbReference type="InterPro" id="IPR015927">
    <property type="entry name" value="Peptidase_S24_S26A/B/C"/>
</dbReference>
<name>A0A654D1M0_SPHMU</name>
<dbReference type="InterPro" id="IPR036286">
    <property type="entry name" value="LexA/Signal_pep-like_sf"/>
</dbReference>
<dbReference type="InterPro" id="IPR001387">
    <property type="entry name" value="Cro/C1-type_HTH"/>
</dbReference>
<dbReference type="Proteomes" id="UP000432350">
    <property type="component" value="Unassembled WGS sequence"/>
</dbReference>
<dbReference type="EMBL" id="CABWMV010000024">
    <property type="protein sequence ID" value="VXC99680.1"/>
    <property type="molecule type" value="Genomic_DNA"/>
</dbReference>
<dbReference type="Gene3D" id="2.10.109.10">
    <property type="entry name" value="Umud Fragment, subunit A"/>
    <property type="match status" value="1"/>
</dbReference>
<dbReference type="PANTHER" id="PTHR40661">
    <property type="match status" value="1"/>
</dbReference>
<reference evidence="5 6" key="1">
    <citation type="submission" date="2019-10" db="EMBL/GenBank/DDBJ databases">
        <authorList>
            <person name="Karimi E."/>
        </authorList>
    </citation>
    <scope>NUCLEOTIDE SEQUENCE [LARGE SCALE GENOMIC DNA]</scope>
    <source>
        <strain evidence="5">Sphingobacterium sp. 8BC</strain>
    </source>
</reference>
<dbReference type="CDD" id="cd00093">
    <property type="entry name" value="HTH_XRE"/>
    <property type="match status" value="1"/>
</dbReference>
<dbReference type="GO" id="GO:0003677">
    <property type="term" value="F:DNA binding"/>
    <property type="evidence" value="ECO:0007669"/>
    <property type="project" value="UniProtKB-KW"/>
</dbReference>
<sequence length="275" mass="31577">MQHIGYQGEKFKEFVKNYKVIDSETKLFRKIKMEEVAEMLGVSRNQVYKYFNTEFLDDKVVVRIMSAFEVGVEEIWGDNNSSRFKLKDINNSDEESITDMIIQMQSTIDKALLNDKATKQEVTPIPTDAYMMVEYVDLSASAGPLGGSNVDLLPETKKRLVPKEFEKGNYLVVRVNGDSMVDGTDISIPDGAEILVKEYILEKGDKLPIRGNLFVICSREGNVFKQVVEHNTDIGYIRCRSYNKKYSDYNIPLDDIFQIFIYRKIVGYRPSIPEI</sequence>
<protein>
    <recommendedName>
        <fullName evidence="4">HTH cro/C1-type domain-containing protein</fullName>
    </recommendedName>
</protein>
<keyword evidence="1" id="KW-0805">Transcription regulation</keyword>
<evidence type="ECO:0000256" key="3">
    <source>
        <dbReference type="ARBA" id="ARBA00023163"/>
    </source>
</evidence>
<evidence type="ECO:0000313" key="5">
    <source>
        <dbReference type="EMBL" id="VXC99680.1"/>
    </source>
</evidence>
<dbReference type="AlphaFoldDB" id="A0A654D1M0"/>
<dbReference type="SUPFAM" id="SSF51306">
    <property type="entry name" value="LexA/Signal peptidase"/>
    <property type="match status" value="1"/>
</dbReference>
<dbReference type="InterPro" id="IPR039418">
    <property type="entry name" value="LexA-like"/>
</dbReference>
<dbReference type="Gene3D" id="1.10.260.40">
    <property type="entry name" value="lambda repressor-like DNA-binding domains"/>
    <property type="match status" value="1"/>
</dbReference>
<keyword evidence="2" id="KW-0238">DNA-binding</keyword>
<dbReference type="PROSITE" id="PS50943">
    <property type="entry name" value="HTH_CROC1"/>
    <property type="match status" value="1"/>
</dbReference>
<dbReference type="PANTHER" id="PTHR40661:SF1">
    <property type="entry name" value="HTH CRO_C1-TYPE DOMAIN-CONTAINING PROTEIN"/>
    <property type="match status" value="1"/>
</dbReference>
<dbReference type="CDD" id="cd06529">
    <property type="entry name" value="S24_LexA-like"/>
    <property type="match status" value="1"/>
</dbReference>
<evidence type="ECO:0000256" key="1">
    <source>
        <dbReference type="ARBA" id="ARBA00023015"/>
    </source>
</evidence>
<dbReference type="RefSeq" id="WP_159332878.1">
    <property type="nucleotide sequence ID" value="NZ_LR733857.1"/>
</dbReference>
<feature type="domain" description="HTH cro/C1-type" evidence="4">
    <location>
        <begin position="29"/>
        <end position="75"/>
    </location>
</feature>
<dbReference type="Pfam" id="PF00717">
    <property type="entry name" value="Peptidase_S24"/>
    <property type="match status" value="1"/>
</dbReference>
<accession>A0A654D1M0</accession>
<evidence type="ECO:0000259" key="4">
    <source>
        <dbReference type="PROSITE" id="PS50943"/>
    </source>
</evidence>
<dbReference type="SUPFAM" id="SSF47413">
    <property type="entry name" value="lambda repressor-like DNA-binding domains"/>
    <property type="match status" value="1"/>
</dbReference>
<organism evidence="5 6">
    <name type="scientific">Sphingobacterium multivorum</name>
    <dbReference type="NCBI Taxonomy" id="28454"/>
    <lineage>
        <taxon>Bacteria</taxon>
        <taxon>Pseudomonadati</taxon>
        <taxon>Bacteroidota</taxon>
        <taxon>Sphingobacteriia</taxon>
        <taxon>Sphingobacteriales</taxon>
        <taxon>Sphingobacteriaceae</taxon>
        <taxon>Sphingobacterium</taxon>
    </lineage>
</organism>
<keyword evidence="3" id="KW-0804">Transcription</keyword>
<dbReference type="Pfam" id="PF01381">
    <property type="entry name" value="HTH_3"/>
    <property type="match status" value="1"/>
</dbReference>
<dbReference type="InterPro" id="IPR010982">
    <property type="entry name" value="Lambda_DNA-bd_dom_sf"/>
</dbReference>
<evidence type="ECO:0000256" key="2">
    <source>
        <dbReference type="ARBA" id="ARBA00023125"/>
    </source>
</evidence>
<evidence type="ECO:0000313" key="6">
    <source>
        <dbReference type="Proteomes" id="UP000432350"/>
    </source>
</evidence>
<gene>
    <name evidence="5" type="ORF">SPHINGO8BC_51488</name>
</gene>
<proteinExistence type="predicted"/>